<evidence type="ECO:0000313" key="3">
    <source>
        <dbReference type="Proteomes" id="UP000821866"/>
    </source>
</evidence>
<reference evidence="2" key="2">
    <citation type="submission" date="2021-09" db="EMBL/GenBank/DDBJ databases">
        <authorList>
            <person name="Jia N."/>
            <person name="Wang J."/>
            <person name="Shi W."/>
            <person name="Du L."/>
            <person name="Sun Y."/>
            <person name="Zhan W."/>
            <person name="Jiang J."/>
            <person name="Wang Q."/>
            <person name="Zhang B."/>
            <person name="Ji P."/>
            <person name="Sakyi L.B."/>
            <person name="Cui X."/>
            <person name="Yuan T."/>
            <person name="Jiang B."/>
            <person name="Yang W."/>
            <person name="Lam T.T.-Y."/>
            <person name="Chang Q."/>
            <person name="Ding S."/>
            <person name="Wang X."/>
            <person name="Zhu J."/>
            <person name="Ruan X."/>
            <person name="Zhao L."/>
            <person name="Wei J."/>
            <person name="Que T."/>
            <person name="Du C."/>
            <person name="Cheng J."/>
            <person name="Dai P."/>
            <person name="Han X."/>
            <person name="Huang E."/>
            <person name="Gao Y."/>
            <person name="Liu J."/>
            <person name="Shao H."/>
            <person name="Ye R."/>
            <person name="Li L."/>
            <person name="Wei W."/>
            <person name="Wang X."/>
            <person name="Wang C."/>
            <person name="Huo Q."/>
            <person name="Li W."/>
            <person name="Guo W."/>
            <person name="Chen H."/>
            <person name="Chen S."/>
            <person name="Zhou L."/>
            <person name="Zhou L."/>
            <person name="Ni X."/>
            <person name="Tian J."/>
            <person name="Zhou Y."/>
            <person name="Sheng Y."/>
            <person name="Liu T."/>
            <person name="Pan Y."/>
            <person name="Xia L."/>
            <person name="Li J."/>
            <person name="Zhao F."/>
            <person name="Cao W."/>
        </authorList>
    </citation>
    <scope>NUCLEOTIDE SEQUENCE</scope>
    <source>
        <strain evidence="2">Rmic-2018</strain>
        <tissue evidence="2">Larvae</tissue>
    </source>
</reference>
<sequence length="200" mass="21871">MKTFTRKKALDNAAGPFWSMPRADLYGLTVPKTRRRQRRRRLSACVRAAAAGVRSRALRISSRVPQPLDHRGGARGNGYDSVNSGVCFAIAPCQTVEHDSTPVNLGKTFVGAVCLALLLHRPWLHAFHPPFEWCNHETSSSTPLARARAAVGSARRDAMARRDASKNAKRNTQVAEKDASPFDVRASVTAPGGEVDDRDL</sequence>
<comment type="caution">
    <text evidence="2">The sequence shown here is derived from an EMBL/GenBank/DDBJ whole genome shotgun (WGS) entry which is preliminary data.</text>
</comment>
<feature type="region of interest" description="Disordered" evidence="1">
    <location>
        <begin position="151"/>
        <end position="200"/>
    </location>
</feature>
<accession>A0A9J6E7N1</accession>
<dbReference type="AlphaFoldDB" id="A0A9J6E7N1"/>
<name>A0A9J6E7N1_RHIMP</name>
<keyword evidence="3" id="KW-1185">Reference proteome</keyword>
<feature type="compositionally biased region" description="Basic and acidic residues" evidence="1">
    <location>
        <begin position="154"/>
        <end position="166"/>
    </location>
</feature>
<dbReference type="EMBL" id="JABSTU010000005">
    <property type="protein sequence ID" value="KAH8030603.1"/>
    <property type="molecule type" value="Genomic_DNA"/>
</dbReference>
<evidence type="ECO:0000256" key="1">
    <source>
        <dbReference type="SAM" id="MobiDB-lite"/>
    </source>
</evidence>
<evidence type="ECO:0000313" key="2">
    <source>
        <dbReference type="EMBL" id="KAH8030603.1"/>
    </source>
</evidence>
<proteinExistence type="predicted"/>
<gene>
    <name evidence="2" type="ORF">HPB51_010434</name>
</gene>
<protein>
    <submittedName>
        <fullName evidence="2">Uncharacterized protein</fullName>
    </submittedName>
</protein>
<dbReference type="Proteomes" id="UP000821866">
    <property type="component" value="Chromosome 3"/>
</dbReference>
<organism evidence="2 3">
    <name type="scientific">Rhipicephalus microplus</name>
    <name type="common">Cattle tick</name>
    <name type="synonym">Boophilus microplus</name>
    <dbReference type="NCBI Taxonomy" id="6941"/>
    <lineage>
        <taxon>Eukaryota</taxon>
        <taxon>Metazoa</taxon>
        <taxon>Ecdysozoa</taxon>
        <taxon>Arthropoda</taxon>
        <taxon>Chelicerata</taxon>
        <taxon>Arachnida</taxon>
        <taxon>Acari</taxon>
        <taxon>Parasitiformes</taxon>
        <taxon>Ixodida</taxon>
        <taxon>Ixodoidea</taxon>
        <taxon>Ixodidae</taxon>
        <taxon>Rhipicephalinae</taxon>
        <taxon>Rhipicephalus</taxon>
        <taxon>Boophilus</taxon>
    </lineage>
</organism>
<reference evidence="2" key="1">
    <citation type="journal article" date="2020" name="Cell">
        <title>Large-Scale Comparative Analyses of Tick Genomes Elucidate Their Genetic Diversity and Vector Capacities.</title>
        <authorList>
            <consortium name="Tick Genome and Microbiome Consortium (TIGMIC)"/>
            <person name="Jia N."/>
            <person name="Wang J."/>
            <person name="Shi W."/>
            <person name="Du L."/>
            <person name="Sun Y."/>
            <person name="Zhan W."/>
            <person name="Jiang J.F."/>
            <person name="Wang Q."/>
            <person name="Zhang B."/>
            <person name="Ji P."/>
            <person name="Bell-Sakyi L."/>
            <person name="Cui X.M."/>
            <person name="Yuan T.T."/>
            <person name="Jiang B.G."/>
            <person name="Yang W.F."/>
            <person name="Lam T.T."/>
            <person name="Chang Q.C."/>
            <person name="Ding S.J."/>
            <person name="Wang X.J."/>
            <person name="Zhu J.G."/>
            <person name="Ruan X.D."/>
            <person name="Zhao L."/>
            <person name="Wei J.T."/>
            <person name="Ye R.Z."/>
            <person name="Que T.C."/>
            <person name="Du C.H."/>
            <person name="Zhou Y.H."/>
            <person name="Cheng J.X."/>
            <person name="Dai P.F."/>
            <person name="Guo W.B."/>
            <person name="Han X.H."/>
            <person name="Huang E.J."/>
            <person name="Li L.F."/>
            <person name="Wei W."/>
            <person name="Gao Y.C."/>
            <person name="Liu J.Z."/>
            <person name="Shao H.Z."/>
            <person name="Wang X."/>
            <person name="Wang C.C."/>
            <person name="Yang T.C."/>
            <person name="Huo Q.B."/>
            <person name="Li W."/>
            <person name="Chen H.Y."/>
            <person name="Chen S.E."/>
            <person name="Zhou L.G."/>
            <person name="Ni X.B."/>
            <person name="Tian J.H."/>
            <person name="Sheng Y."/>
            <person name="Liu T."/>
            <person name="Pan Y.S."/>
            <person name="Xia L.Y."/>
            <person name="Li J."/>
            <person name="Zhao F."/>
            <person name="Cao W.C."/>
        </authorList>
    </citation>
    <scope>NUCLEOTIDE SEQUENCE</scope>
    <source>
        <strain evidence="2">Rmic-2018</strain>
    </source>
</reference>